<proteinExistence type="predicted"/>
<protein>
    <recommendedName>
        <fullName evidence="4">Helix-turn-helix domain-containing protein</fullName>
    </recommendedName>
</protein>
<gene>
    <name evidence="2" type="ORF">SAMN04489727_5729</name>
</gene>
<evidence type="ECO:0008006" key="4">
    <source>
        <dbReference type="Google" id="ProtNLM"/>
    </source>
</evidence>
<name>A0A1H4WPA0_9PSEU</name>
<feature type="region of interest" description="Disordered" evidence="1">
    <location>
        <begin position="1"/>
        <end position="28"/>
    </location>
</feature>
<dbReference type="AlphaFoldDB" id="A0A1H4WPA0"/>
<reference evidence="3" key="1">
    <citation type="submission" date="2016-10" db="EMBL/GenBank/DDBJ databases">
        <authorList>
            <person name="Varghese N."/>
            <person name="Submissions S."/>
        </authorList>
    </citation>
    <scope>NUCLEOTIDE SEQUENCE [LARGE SCALE GENOMIC DNA]</scope>
    <source>
        <strain evidence="3">DSM 44544</strain>
    </source>
</reference>
<dbReference type="EMBL" id="FNSO01000004">
    <property type="protein sequence ID" value="SEC95156.1"/>
    <property type="molecule type" value="Genomic_DNA"/>
</dbReference>
<dbReference type="STRING" id="208445.SAMN04489727_5729"/>
<evidence type="ECO:0000313" key="2">
    <source>
        <dbReference type="EMBL" id="SEC95156.1"/>
    </source>
</evidence>
<accession>A0A1H4WPA0</accession>
<evidence type="ECO:0000256" key="1">
    <source>
        <dbReference type="SAM" id="MobiDB-lite"/>
    </source>
</evidence>
<evidence type="ECO:0000313" key="3">
    <source>
        <dbReference type="Proteomes" id="UP000199622"/>
    </source>
</evidence>
<organism evidence="2 3">
    <name type="scientific">Amycolatopsis tolypomycina</name>
    <dbReference type="NCBI Taxonomy" id="208445"/>
    <lineage>
        <taxon>Bacteria</taxon>
        <taxon>Bacillati</taxon>
        <taxon>Actinomycetota</taxon>
        <taxon>Actinomycetes</taxon>
        <taxon>Pseudonocardiales</taxon>
        <taxon>Pseudonocardiaceae</taxon>
        <taxon>Amycolatopsis</taxon>
    </lineage>
</organism>
<feature type="compositionally biased region" description="Basic and acidic residues" evidence="1">
    <location>
        <begin position="154"/>
        <end position="168"/>
    </location>
</feature>
<feature type="region of interest" description="Disordered" evidence="1">
    <location>
        <begin position="154"/>
        <end position="262"/>
    </location>
</feature>
<keyword evidence="3" id="KW-1185">Reference proteome</keyword>
<sequence length="317" mass="34535">MSWHENGQGPEKAPPAHPTVHQPDGAANRTWDEEERRFLFDWERMVLAARFSSTTKLVAFTLRTFANPDGTRVRPGIARLAVLCELSYASVKRARQELVRVGLLELVRRGNRRKGHTDEYRLIIADDVIERLKWLSPSEIDAAADAITEARQAAEAERLRTARSKKDQGSQATPDEDQGSHPAPDEAAAPSIPDPPVPSDQGSADDRDASIRAHTRPGSGLTDDPPPTQVTTPQQRPHPDHLPAQPPDRTYAAAARQRAADRARAVAACALCDESGYIGPQLCDHDPGAADRARRGRAAVLAALARTKPPEVIPDAS</sequence>
<dbReference type="Proteomes" id="UP000199622">
    <property type="component" value="Unassembled WGS sequence"/>
</dbReference>